<dbReference type="AlphaFoldDB" id="A0A150QCT8"/>
<dbReference type="EMBL" id="JEMA01000832">
    <property type="protein sequence ID" value="KYF65458.1"/>
    <property type="molecule type" value="Genomic_DNA"/>
</dbReference>
<evidence type="ECO:0000256" key="1">
    <source>
        <dbReference type="ARBA" id="ARBA00000085"/>
    </source>
</evidence>
<dbReference type="SUPFAM" id="SSF47384">
    <property type="entry name" value="Homodimeric domain of signal transducing histidine kinase"/>
    <property type="match status" value="1"/>
</dbReference>
<dbReference type="InterPro" id="IPR003661">
    <property type="entry name" value="HisK_dim/P_dom"/>
</dbReference>
<comment type="catalytic activity">
    <reaction evidence="1">
        <text>ATP + protein L-histidine = ADP + protein N-phospho-L-histidine.</text>
        <dbReference type="EC" id="2.7.13.3"/>
    </reaction>
</comment>
<dbReference type="SMART" id="SM00388">
    <property type="entry name" value="HisKA"/>
    <property type="match status" value="1"/>
</dbReference>
<gene>
    <name evidence="7" type="ORF">BE15_09930</name>
</gene>
<dbReference type="CDD" id="cd00082">
    <property type="entry name" value="HisKA"/>
    <property type="match status" value="1"/>
</dbReference>
<evidence type="ECO:0000259" key="6">
    <source>
        <dbReference type="PROSITE" id="PS50109"/>
    </source>
</evidence>
<feature type="transmembrane region" description="Helical" evidence="5">
    <location>
        <begin position="194"/>
        <end position="217"/>
    </location>
</feature>
<feature type="transmembrane region" description="Helical" evidence="5">
    <location>
        <begin position="308"/>
        <end position="330"/>
    </location>
</feature>
<keyword evidence="3" id="KW-0597">Phosphoprotein</keyword>
<dbReference type="InterPro" id="IPR036097">
    <property type="entry name" value="HisK_dim/P_sf"/>
</dbReference>
<evidence type="ECO:0000256" key="5">
    <source>
        <dbReference type="SAM" id="Phobius"/>
    </source>
</evidence>
<dbReference type="Pfam" id="PF00512">
    <property type="entry name" value="HisKA"/>
    <property type="match status" value="1"/>
</dbReference>
<dbReference type="GO" id="GO:0000155">
    <property type="term" value="F:phosphorelay sensor kinase activity"/>
    <property type="evidence" value="ECO:0007669"/>
    <property type="project" value="InterPro"/>
</dbReference>
<dbReference type="PANTHER" id="PTHR43547">
    <property type="entry name" value="TWO-COMPONENT HISTIDINE KINASE"/>
    <property type="match status" value="1"/>
</dbReference>
<dbReference type="Pfam" id="PF02518">
    <property type="entry name" value="HATPase_c"/>
    <property type="match status" value="1"/>
</dbReference>
<keyword evidence="5" id="KW-0812">Transmembrane</keyword>
<evidence type="ECO:0000256" key="2">
    <source>
        <dbReference type="ARBA" id="ARBA00012438"/>
    </source>
</evidence>
<evidence type="ECO:0000256" key="4">
    <source>
        <dbReference type="SAM" id="MobiDB-lite"/>
    </source>
</evidence>
<dbReference type="EC" id="2.7.13.3" evidence="2"/>
<accession>A0A150QCT8</accession>
<dbReference type="Gene3D" id="1.10.287.130">
    <property type="match status" value="1"/>
</dbReference>
<dbReference type="InterPro" id="IPR036890">
    <property type="entry name" value="HATPase_C_sf"/>
</dbReference>
<feature type="transmembrane region" description="Helical" evidence="5">
    <location>
        <begin position="21"/>
        <end position="41"/>
    </location>
</feature>
<feature type="transmembrane region" description="Helical" evidence="5">
    <location>
        <begin position="135"/>
        <end position="156"/>
    </location>
</feature>
<keyword evidence="5" id="KW-0472">Membrane</keyword>
<proteinExistence type="predicted"/>
<reference evidence="7 8" key="1">
    <citation type="submission" date="2014-02" db="EMBL/GenBank/DDBJ databases">
        <title>The small core and large imbalanced accessory genome model reveals a collaborative survival strategy of Sorangium cellulosum strains in nature.</title>
        <authorList>
            <person name="Han K."/>
            <person name="Peng R."/>
            <person name="Blom J."/>
            <person name="Li Y.-Z."/>
        </authorList>
    </citation>
    <scope>NUCLEOTIDE SEQUENCE [LARGE SCALE GENOMIC DNA]</scope>
    <source>
        <strain evidence="7 8">So0008-312</strain>
    </source>
</reference>
<name>A0A150QCT8_SORCE</name>
<protein>
    <recommendedName>
        <fullName evidence="2">histidine kinase</fullName>
        <ecNumber evidence="2">2.7.13.3</ecNumber>
    </recommendedName>
</protein>
<dbReference type="Gene3D" id="3.30.565.10">
    <property type="entry name" value="Histidine kinase-like ATPase, C-terminal domain"/>
    <property type="match status" value="1"/>
</dbReference>
<feature type="transmembrane region" description="Helical" evidence="5">
    <location>
        <begin position="53"/>
        <end position="73"/>
    </location>
</feature>
<dbReference type="InterPro" id="IPR005467">
    <property type="entry name" value="His_kinase_dom"/>
</dbReference>
<keyword evidence="5" id="KW-1133">Transmembrane helix</keyword>
<sequence>MTEERIRNDAIHFARRVLVRQALVGVAAFGAIAALAPKLLILEQGVATSVLSVGAKIALAAIGATTLLTLLRLRTHRNLLRSLMIGARDIDHEELERFAELPPSLAVRFVLASSTISSLMMIPGIRPEKLDDGRAVSLLILAITILSASAIPHYVLTRATTFSLFEISPAEAIGALLETAELYQTPRRRVTYKLLLSVAAPVLLVGVGAVLIANAHLQTFIERSRRATAALVARTALDPALGAIEEAGRNDVVAAAAEFGFLARVEQDCGDAEPSFGREADGQIAVITPLDKGGCVNIRFSADLEPSAAILGALVALLAVLVAGALGNLFGRVLAADLVHATKQVRLLGTDSVLRGATQIARPARFAVVARLGHAIEDLAERFRVFAAAQERALEAREAAQRMRGLLFASVSHDLKSPLNAILGFADLVGQEDLTDAQRESLELISTRGRELLGLIESILDAARVEAGQLTLEPQPTSVGSLIAGAIRKARELASDADGEVVVEVGDTLPLIPVDQAYATRALAVIVAHALRTGAADPSARLVRLTATMAGEFNSEVRIDVEYGSRDVPPEELEALFSRQTTARGRGLTLGLSHARSVIELHGGSLEVDGAPDGRPLCRARLPRVPPPRRPRLSSVPALG</sequence>
<comment type="caution">
    <text evidence="7">The sequence shown here is derived from an EMBL/GenBank/DDBJ whole genome shotgun (WGS) entry which is preliminary data.</text>
</comment>
<dbReference type="PANTHER" id="PTHR43547:SF2">
    <property type="entry name" value="HYBRID SIGNAL TRANSDUCTION HISTIDINE KINASE C"/>
    <property type="match status" value="1"/>
</dbReference>
<dbReference type="InterPro" id="IPR003594">
    <property type="entry name" value="HATPase_dom"/>
</dbReference>
<dbReference type="PROSITE" id="PS50109">
    <property type="entry name" value="HIS_KIN"/>
    <property type="match status" value="1"/>
</dbReference>
<feature type="domain" description="Histidine kinase" evidence="6">
    <location>
        <begin position="410"/>
        <end position="626"/>
    </location>
</feature>
<evidence type="ECO:0000256" key="3">
    <source>
        <dbReference type="ARBA" id="ARBA00022553"/>
    </source>
</evidence>
<dbReference type="SUPFAM" id="SSF55874">
    <property type="entry name" value="ATPase domain of HSP90 chaperone/DNA topoisomerase II/histidine kinase"/>
    <property type="match status" value="1"/>
</dbReference>
<dbReference type="Proteomes" id="UP000075260">
    <property type="component" value="Unassembled WGS sequence"/>
</dbReference>
<dbReference type="RefSeq" id="WP_061611131.1">
    <property type="nucleotide sequence ID" value="NZ_JEMA01000832.1"/>
</dbReference>
<dbReference type="OrthoDB" id="5482764at2"/>
<organism evidence="7 8">
    <name type="scientific">Sorangium cellulosum</name>
    <name type="common">Polyangium cellulosum</name>
    <dbReference type="NCBI Taxonomy" id="56"/>
    <lineage>
        <taxon>Bacteria</taxon>
        <taxon>Pseudomonadati</taxon>
        <taxon>Myxococcota</taxon>
        <taxon>Polyangia</taxon>
        <taxon>Polyangiales</taxon>
        <taxon>Polyangiaceae</taxon>
        <taxon>Sorangium</taxon>
    </lineage>
</organism>
<evidence type="ECO:0000313" key="8">
    <source>
        <dbReference type="Proteomes" id="UP000075260"/>
    </source>
</evidence>
<evidence type="ECO:0000313" key="7">
    <source>
        <dbReference type="EMBL" id="KYF65458.1"/>
    </source>
</evidence>
<feature type="region of interest" description="Disordered" evidence="4">
    <location>
        <begin position="619"/>
        <end position="640"/>
    </location>
</feature>